<dbReference type="NCBIfam" id="TIGR00494">
    <property type="entry name" value="crcB"/>
    <property type="match status" value="1"/>
</dbReference>
<keyword evidence="4 11" id="KW-0812">Transmembrane</keyword>
<evidence type="ECO:0000256" key="3">
    <source>
        <dbReference type="ARBA" id="ARBA00022519"/>
    </source>
</evidence>
<comment type="activity regulation">
    <text evidence="11">Na(+) is not transported, but it plays an essential structural role and its presence is essential for fluoride channel function.</text>
</comment>
<dbReference type="Proteomes" id="UP000771736">
    <property type="component" value="Unassembled WGS sequence"/>
</dbReference>
<keyword evidence="11" id="KW-0479">Metal-binding</keyword>
<evidence type="ECO:0000256" key="5">
    <source>
        <dbReference type="ARBA" id="ARBA00022989"/>
    </source>
</evidence>
<evidence type="ECO:0000313" key="12">
    <source>
        <dbReference type="EMBL" id="MBF1383560.1"/>
    </source>
</evidence>
<keyword evidence="2 11" id="KW-1003">Cell membrane</keyword>
<keyword evidence="6 11" id="KW-0406">Ion transport</keyword>
<feature type="transmembrane region" description="Helical" evidence="11">
    <location>
        <begin position="39"/>
        <end position="61"/>
    </location>
</feature>
<dbReference type="GO" id="GO:0005886">
    <property type="term" value="C:plasma membrane"/>
    <property type="evidence" value="ECO:0007669"/>
    <property type="project" value="UniProtKB-SubCell"/>
</dbReference>
<feature type="binding site" evidence="11">
    <location>
        <position position="78"/>
    </location>
    <ligand>
        <name>Na(+)</name>
        <dbReference type="ChEBI" id="CHEBI:29101"/>
        <note>structural</note>
    </ligand>
</feature>
<dbReference type="GO" id="GO:0062054">
    <property type="term" value="F:fluoride channel activity"/>
    <property type="evidence" value="ECO:0007669"/>
    <property type="project" value="UniProtKB-UniRule"/>
</dbReference>
<organism evidence="12 13">
    <name type="scientific">Prevotella aurantiaca</name>
    <dbReference type="NCBI Taxonomy" id="596085"/>
    <lineage>
        <taxon>Bacteria</taxon>
        <taxon>Pseudomonadati</taxon>
        <taxon>Bacteroidota</taxon>
        <taxon>Bacteroidia</taxon>
        <taxon>Bacteroidales</taxon>
        <taxon>Prevotellaceae</taxon>
        <taxon>Prevotella</taxon>
    </lineage>
</organism>
<protein>
    <recommendedName>
        <fullName evidence="11">Fluoride-specific ion channel FluC</fullName>
    </recommendedName>
</protein>
<comment type="subcellular location">
    <subcellularLocation>
        <location evidence="1 11">Cell membrane</location>
        <topology evidence="1 11">Multi-pass membrane protein</topology>
    </subcellularLocation>
</comment>
<gene>
    <name evidence="11 12" type="primary">crcB</name>
    <name evidence="11" type="synonym">fluC</name>
    <name evidence="12" type="ORF">HXN26_01680</name>
</gene>
<evidence type="ECO:0000313" key="13">
    <source>
        <dbReference type="Proteomes" id="UP000771736"/>
    </source>
</evidence>
<dbReference type="HAMAP" id="MF_00454">
    <property type="entry name" value="FluC"/>
    <property type="match status" value="1"/>
</dbReference>
<feature type="transmembrane region" description="Helical" evidence="11">
    <location>
        <begin position="6"/>
        <end position="27"/>
    </location>
</feature>
<evidence type="ECO:0000256" key="6">
    <source>
        <dbReference type="ARBA" id="ARBA00023065"/>
    </source>
</evidence>
<evidence type="ECO:0000256" key="10">
    <source>
        <dbReference type="ARBA" id="ARBA00035585"/>
    </source>
</evidence>
<reference evidence="12" key="1">
    <citation type="submission" date="2020-04" db="EMBL/GenBank/DDBJ databases">
        <title>Deep metagenomics examines the oral microbiome during advanced dental caries in children, revealing novel taxa and co-occurrences with host molecules.</title>
        <authorList>
            <person name="Baker J.L."/>
            <person name="Morton J.T."/>
            <person name="Dinis M."/>
            <person name="Alvarez R."/>
            <person name="Tran N.C."/>
            <person name="Knight R."/>
            <person name="Edlund A."/>
        </authorList>
    </citation>
    <scope>NUCLEOTIDE SEQUENCE</scope>
    <source>
        <strain evidence="12">JCVI_44_bin.5</strain>
    </source>
</reference>
<evidence type="ECO:0000256" key="7">
    <source>
        <dbReference type="ARBA" id="ARBA00023136"/>
    </source>
</evidence>
<evidence type="ECO:0000256" key="2">
    <source>
        <dbReference type="ARBA" id="ARBA00022475"/>
    </source>
</evidence>
<sequence length="124" mass="13204">MVKNMILVGLGSFFGGMVRYSVSYLIGRYITSPFPLATFIVNVLGCLIIGFVSGLPVFASLGTSNRLLLTAGLCGGFTTFSTFISENVMFFKDGRPTTALLYIIGSIVAGFLAVVIGQLIAKLF</sequence>
<dbReference type="RefSeq" id="WP_273412730.1">
    <property type="nucleotide sequence ID" value="NZ_CAJPLR010000021.1"/>
</dbReference>
<dbReference type="PANTHER" id="PTHR28259:SF1">
    <property type="entry name" value="FLUORIDE EXPORT PROTEIN 1-RELATED"/>
    <property type="match status" value="1"/>
</dbReference>
<keyword evidence="11" id="KW-0813">Transport</keyword>
<dbReference type="GO" id="GO:0140114">
    <property type="term" value="P:cellular detoxification of fluoride"/>
    <property type="evidence" value="ECO:0007669"/>
    <property type="project" value="UniProtKB-UniRule"/>
</dbReference>
<dbReference type="AlphaFoldDB" id="A0A930MXX7"/>
<comment type="caution">
    <text evidence="12">The sequence shown here is derived from an EMBL/GenBank/DDBJ whole genome shotgun (WGS) entry which is preliminary data.</text>
</comment>
<feature type="transmembrane region" description="Helical" evidence="11">
    <location>
        <begin position="100"/>
        <end position="121"/>
    </location>
</feature>
<dbReference type="EMBL" id="JABZSJ010000004">
    <property type="protein sequence ID" value="MBF1383560.1"/>
    <property type="molecule type" value="Genomic_DNA"/>
</dbReference>
<name>A0A930MXX7_9BACT</name>
<feature type="transmembrane region" description="Helical" evidence="11">
    <location>
        <begin position="67"/>
        <end position="88"/>
    </location>
</feature>
<keyword evidence="7 11" id="KW-0472">Membrane</keyword>
<evidence type="ECO:0000256" key="9">
    <source>
        <dbReference type="ARBA" id="ARBA00035120"/>
    </source>
</evidence>
<keyword evidence="5 11" id="KW-1133">Transmembrane helix</keyword>
<evidence type="ECO:0000256" key="11">
    <source>
        <dbReference type="HAMAP-Rule" id="MF_00454"/>
    </source>
</evidence>
<comment type="function">
    <text evidence="11">Fluoride-specific ion channel. Important for reducing fluoride concentration in the cell, thus reducing its toxicity.</text>
</comment>
<keyword evidence="11" id="KW-0915">Sodium</keyword>
<dbReference type="PANTHER" id="PTHR28259">
    <property type="entry name" value="FLUORIDE EXPORT PROTEIN 1-RELATED"/>
    <property type="match status" value="1"/>
</dbReference>
<keyword evidence="8 11" id="KW-0407">Ion channel</keyword>
<dbReference type="Pfam" id="PF02537">
    <property type="entry name" value="CRCB"/>
    <property type="match status" value="1"/>
</dbReference>
<evidence type="ECO:0000256" key="8">
    <source>
        <dbReference type="ARBA" id="ARBA00023303"/>
    </source>
</evidence>
<evidence type="ECO:0000256" key="1">
    <source>
        <dbReference type="ARBA" id="ARBA00004651"/>
    </source>
</evidence>
<comment type="similarity">
    <text evidence="9 11">Belongs to the fluoride channel Fluc/FEX (TC 1.A.43) family.</text>
</comment>
<keyword evidence="3" id="KW-0997">Cell inner membrane</keyword>
<evidence type="ECO:0000256" key="4">
    <source>
        <dbReference type="ARBA" id="ARBA00022692"/>
    </source>
</evidence>
<comment type="catalytic activity">
    <reaction evidence="10">
        <text>fluoride(in) = fluoride(out)</text>
        <dbReference type="Rhea" id="RHEA:76159"/>
        <dbReference type="ChEBI" id="CHEBI:17051"/>
    </reaction>
    <physiologicalReaction direction="left-to-right" evidence="10">
        <dbReference type="Rhea" id="RHEA:76160"/>
    </physiologicalReaction>
</comment>
<accession>A0A930MXX7</accession>
<feature type="binding site" evidence="11">
    <location>
        <position position="75"/>
    </location>
    <ligand>
        <name>Na(+)</name>
        <dbReference type="ChEBI" id="CHEBI:29101"/>
        <note>structural</note>
    </ligand>
</feature>
<dbReference type="GO" id="GO:0046872">
    <property type="term" value="F:metal ion binding"/>
    <property type="evidence" value="ECO:0007669"/>
    <property type="project" value="UniProtKB-KW"/>
</dbReference>
<proteinExistence type="inferred from homology"/>
<dbReference type="InterPro" id="IPR003691">
    <property type="entry name" value="FluC"/>
</dbReference>